<reference evidence="1 2" key="1">
    <citation type="journal article" date="2012" name="Science">
        <title>The Paleozoic origin of enzymatic lignin decomposition reconstructed from 31 fungal genomes.</title>
        <authorList>
            <person name="Floudas D."/>
            <person name="Binder M."/>
            <person name="Riley R."/>
            <person name="Barry K."/>
            <person name="Blanchette R.A."/>
            <person name="Henrissat B."/>
            <person name="Martinez A.T."/>
            <person name="Otillar R."/>
            <person name="Spatafora J.W."/>
            <person name="Yadav J.S."/>
            <person name="Aerts A."/>
            <person name="Benoit I."/>
            <person name="Boyd A."/>
            <person name="Carlson A."/>
            <person name="Copeland A."/>
            <person name="Coutinho P.M."/>
            <person name="de Vries R.P."/>
            <person name="Ferreira P."/>
            <person name="Findley K."/>
            <person name="Foster B."/>
            <person name="Gaskell J."/>
            <person name="Glotzer D."/>
            <person name="Gorecki P."/>
            <person name="Heitman J."/>
            <person name="Hesse C."/>
            <person name="Hori C."/>
            <person name="Igarashi K."/>
            <person name="Jurgens J.A."/>
            <person name="Kallen N."/>
            <person name="Kersten P."/>
            <person name="Kohler A."/>
            <person name="Kuees U."/>
            <person name="Kumar T.K.A."/>
            <person name="Kuo A."/>
            <person name="LaButti K."/>
            <person name="Larrondo L.F."/>
            <person name="Lindquist E."/>
            <person name="Ling A."/>
            <person name="Lombard V."/>
            <person name="Lucas S."/>
            <person name="Lundell T."/>
            <person name="Martin R."/>
            <person name="McLaughlin D.J."/>
            <person name="Morgenstern I."/>
            <person name="Morin E."/>
            <person name="Murat C."/>
            <person name="Nagy L.G."/>
            <person name="Nolan M."/>
            <person name="Ohm R.A."/>
            <person name="Patyshakuliyeva A."/>
            <person name="Rokas A."/>
            <person name="Ruiz-Duenas F.J."/>
            <person name="Sabat G."/>
            <person name="Salamov A."/>
            <person name="Samejima M."/>
            <person name="Schmutz J."/>
            <person name="Slot J.C."/>
            <person name="St John F."/>
            <person name="Stenlid J."/>
            <person name="Sun H."/>
            <person name="Sun S."/>
            <person name="Syed K."/>
            <person name="Tsang A."/>
            <person name="Wiebenga A."/>
            <person name="Young D."/>
            <person name="Pisabarro A."/>
            <person name="Eastwood D.C."/>
            <person name="Martin F."/>
            <person name="Cullen D."/>
            <person name="Grigoriev I.V."/>
            <person name="Hibbett D.S."/>
        </authorList>
    </citation>
    <scope>NUCLEOTIDE SEQUENCE [LARGE SCALE GENOMIC DNA]</scope>
    <source>
        <strain evidence="1 2">DJM-731 SS1</strain>
    </source>
</reference>
<gene>
    <name evidence="1" type="ORF">DACRYDRAFT_109886</name>
</gene>
<organism evidence="1 2">
    <name type="scientific">Dacryopinax primogenitus (strain DJM 731)</name>
    <name type="common">Brown rot fungus</name>
    <dbReference type="NCBI Taxonomy" id="1858805"/>
    <lineage>
        <taxon>Eukaryota</taxon>
        <taxon>Fungi</taxon>
        <taxon>Dikarya</taxon>
        <taxon>Basidiomycota</taxon>
        <taxon>Agaricomycotina</taxon>
        <taxon>Dacrymycetes</taxon>
        <taxon>Dacrymycetales</taxon>
        <taxon>Dacrymycetaceae</taxon>
        <taxon>Dacryopinax</taxon>
    </lineage>
</organism>
<evidence type="ECO:0000313" key="2">
    <source>
        <dbReference type="Proteomes" id="UP000030653"/>
    </source>
</evidence>
<dbReference type="HOGENOM" id="CLU_1304817_0_0_1"/>
<evidence type="ECO:0000313" key="1">
    <source>
        <dbReference type="EMBL" id="EJT99161.1"/>
    </source>
</evidence>
<dbReference type="AlphaFoldDB" id="M5G030"/>
<keyword evidence="2" id="KW-1185">Reference proteome</keyword>
<dbReference type="Proteomes" id="UP000030653">
    <property type="component" value="Unassembled WGS sequence"/>
</dbReference>
<sequence length="211" mass="24111">MDTQPRLTVTAFKGMVYSSSEHPSSHPPRPSLSSQVLPLLSPPLPLELAYEILNLSHLFRRTWIKRLENVSSKPVNNRLEYAKGGRTYLQSPVLGARRLRKVLVNVILAPWKEGWPVENGPCILRASLVRPLLDPDKTNPQGAETIVCEEPLEPHYPKTWIFSVYFDDDSPLIMNAQKGDRIRISLLPHYRTRSGMVPVVKEVTLYLYCEW</sequence>
<dbReference type="GeneID" id="63684023"/>
<name>M5G030_DACPD</name>
<protein>
    <submittedName>
        <fullName evidence="1">Uncharacterized protein</fullName>
    </submittedName>
</protein>
<accession>M5G030</accession>
<dbReference type="EMBL" id="JH795870">
    <property type="protein sequence ID" value="EJT99161.1"/>
    <property type="molecule type" value="Genomic_DNA"/>
</dbReference>
<dbReference type="OrthoDB" id="3339353at2759"/>
<dbReference type="RefSeq" id="XP_040626059.1">
    <property type="nucleotide sequence ID" value="XM_040768961.1"/>
</dbReference>
<proteinExistence type="predicted"/>